<evidence type="ECO:0000313" key="1">
    <source>
        <dbReference type="EMBL" id="HIV98693.1"/>
    </source>
</evidence>
<comment type="caution">
    <text evidence="1">The sequence shown here is derived from an EMBL/GenBank/DDBJ whole genome shotgun (WGS) entry which is preliminary data.</text>
</comment>
<dbReference type="EMBL" id="DXHU01000013">
    <property type="protein sequence ID" value="HIV98693.1"/>
    <property type="molecule type" value="Genomic_DNA"/>
</dbReference>
<protein>
    <submittedName>
        <fullName evidence="1">Uncharacterized protein</fullName>
    </submittedName>
</protein>
<accession>A0A9D1PTX8</accession>
<sequence length="489" mass="55247">MLNIGSASNLIELECYGGQSLKEVNIQGQKIKHIDLHDAGLYKQKWRIGTFEFIPNAPPQAISGLQWNYVPGMPTRNTSGLANGSSMYGMALSNDTYTDFKLTDITYEQAGKRQSCSGSGDDRECHDVPAYDYFYEVEGTKNNVDNGAKVVDWKTWLPGLAEDDATLVMYGNNINFRYFIGAQSITMGAAYDQGIIPMPEFEFREFKFRMPKEGWLRNDVSMSSADSEEFSELRNSSYLRGLGFYISTLENYNASDYPRYNDANYLSDREMSVTVFYAWSKEELEKKLEDQDSFDASRFIELLTKYYTYYPAGGEFVKTSSSAQNFIDHWKEAPFVSTGRNSVTSGTFQIRFGTLPHEAYTSEKSIGINEGLGSSYQKTPLIVHQKHKGKAGIWGLFSQPSEGYIQLSSVENASVNGSKNLSYFKYKQDTQYSEVYISEKGDISGNYATYITQDGEKVPVDGLLCKYYMYDQYTKSASHHGLVLIFPFG</sequence>
<gene>
    <name evidence="1" type="ORF">IAB12_02800</name>
</gene>
<reference evidence="1" key="1">
    <citation type="journal article" date="2021" name="PeerJ">
        <title>Extensive microbial diversity within the chicken gut microbiome revealed by metagenomics and culture.</title>
        <authorList>
            <person name="Gilroy R."/>
            <person name="Ravi A."/>
            <person name="Getino M."/>
            <person name="Pursley I."/>
            <person name="Horton D.L."/>
            <person name="Alikhan N.F."/>
            <person name="Baker D."/>
            <person name="Gharbi K."/>
            <person name="Hall N."/>
            <person name="Watson M."/>
            <person name="Adriaenssens E.M."/>
            <person name="Foster-Nyarko E."/>
            <person name="Jarju S."/>
            <person name="Secka A."/>
            <person name="Antonio M."/>
            <person name="Oren A."/>
            <person name="Chaudhuri R.R."/>
            <person name="La Ragione R."/>
            <person name="Hildebrand F."/>
            <person name="Pallen M.J."/>
        </authorList>
    </citation>
    <scope>NUCLEOTIDE SEQUENCE</scope>
    <source>
        <strain evidence="1">Gambia11-129</strain>
    </source>
</reference>
<evidence type="ECO:0000313" key="2">
    <source>
        <dbReference type="Proteomes" id="UP000823936"/>
    </source>
</evidence>
<name>A0A9D1PTX8_9SPIO</name>
<dbReference type="AlphaFoldDB" id="A0A9D1PTX8"/>
<organism evidence="1 2">
    <name type="scientific">Candidatus Ornithospirochaeta avicola</name>
    <dbReference type="NCBI Taxonomy" id="2840896"/>
    <lineage>
        <taxon>Bacteria</taxon>
        <taxon>Pseudomonadati</taxon>
        <taxon>Spirochaetota</taxon>
        <taxon>Spirochaetia</taxon>
        <taxon>Spirochaetales</taxon>
        <taxon>Spirochaetaceae</taxon>
        <taxon>Spirochaetaceae incertae sedis</taxon>
        <taxon>Candidatus Ornithospirochaeta</taxon>
    </lineage>
</organism>
<dbReference type="Proteomes" id="UP000823936">
    <property type="component" value="Unassembled WGS sequence"/>
</dbReference>
<reference evidence="1" key="2">
    <citation type="submission" date="2021-04" db="EMBL/GenBank/DDBJ databases">
        <authorList>
            <person name="Gilroy R."/>
        </authorList>
    </citation>
    <scope>NUCLEOTIDE SEQUENCE</scope>
    <source>
        <strain evidence="1">Gambia11-129</strain>
    </source>
</reference>
<proteinExistence type="predicted"/>